<keyword evidence="2" id="KW-1185">Reference proteome</keyword>
<reference evidence="1" key="1">
    <citation type="submission" date="2020-05" db="EMBL/GenBank/DDBJ databases">
        <title>Mycena genomes resolve the evolution of fungal bioluminescence.</title>
        <authorList>
            <person name="Tsai I.J."/>
        </authorList>
    </citation>
    <scope>NUCLEOTIDE SEQUENCE</scope>
    <source>
        <strain evidence="1">160909Yilan</strain>
    </source>
</reference>
<evidence type="ECO:0000313" key="1">
    <source>
        <dbReference type="EMBL" id="KAF7371212.1"/>
    </source>
</evidence>
<comment type="caution">
    <text evidence="1">The sequence shown here is derived from an EMBL/GenBank/DDBJ whole genome shotgun (WGS) entry which is preliminary data.</text>
</comment>
<dbReference type="AlphaFoldDB" id="A0A8H6Z5R2"/>
<protein>
    <submittedName>
        <fullName evidence="1">Uncharacterized protein</fullName>
    </submittedName>
</protein>
<gene>
    <name evidence="1" type="ORF">MSAN_00756800</name>
</gene>
<organism evidence="1 2">
    <name type="scientific">Mycena sanguinolenta</name>
    <dbReference type="NCBI Taxonomy" id="230812"/>
    <lineage>
        <taxon>Eukaryota</taxon>
        <taxon>Fungi</taxon>
        <taxon>Dikarya</taxon>
        <taxon>Basidiomycota</taxon>
        <taxon>Agaricomycotina</taxon>
        <taxon>Agaricomycetes</taxon>
        <taxon>Agaricomycetidae</taxon>
        <taxon>Agaricales</taxon>
        <taxon>Marasmiineae</taxon>
        <taxon>Mycenaceae</taxon>
        <taxon>Mycena</taxon>
    </lineage>
</organism>
<dbReference type="Proteomes" id="UP000623467">
    <property type="component" value="Unassembled WGS sequence"/>
</dbReference>
<dbReference type="EMBL" id="JACAZH010000004">
    <property type="protein sequence ID" value="KAF7371212.1"/>
    <property type="molecule type" value="Genomic_DNA"/>
</dbReference>
<accession>A0A8H6Z5R2</accession>
<proteinExistence type="predicted"/>
<name>A0A8H6Z5R2_9AGAR</name>
<evidence type="ECO:0000313" key="2">
    <source>
        <dbReference type="Proteomes" id="UP000623467"/>
    </source>
</evidence>
<sequence length="338" mass="35570">MVFLFGSFPINAPCTSPPPPFAFPLSAGELSCLVFGIECPPHPFTSPQHVARLLSTIARSTWLACADPPSQCSSARHLRCLRALLDDARVVRAACPPASSGQRSSPPSRRVAPCVRVGCAIHSYRSPASPAARLTVRAVSAHISRMAVRVPPHLHNPRLLVCTRLSASPSAVPLVTLNARCSCVNCTPPHRKCPPPASSAHYIARAPFSTPPLLLAAGPFAARLTTLAPRPLSEILATSQLAYAAVSCAHPRPRRPPASTLPPACTFPIGSIILISLPACALPSCVASSPASPLHVPAGIPGVAPRHSYSGPPPYIRRKPLTLPGPSSQRRVFSQLLS</sequence>